<reference evidence="8 9" key="1">
    <citation type="submission" date="2017-01" db="EMBL/GenBank/DDBJ databases">
        <title>Bacillus cereus isolates.</title>
        <authorList>
            <person name="Beno S.M."/>
        </authorList>
    </citation>
    <scope>NUCLEOTIDE SEQUENCE [LARGE SCALE GENOMIC DNA]</scope>
    <source>
        <strain evidence="8 9">FSL W7-1108</strain>
    </source>
</reference>
<dbReference type="AlphaFoldDB" id="A0A1S9T1A5"/>
<keyword evidence="5" id="KW-0119">Carbohydrate metabolism</keyword>
<dbReference type="Pfam" id="PF00395">
    <property type="entry name" value="SLH"/>
    <property type="match status" value="3"/>
</dbReference>
<dbReference type="InterPro" id="IPR051465">
    <property type="entry name" value="Cell_Envelope_Struct_Comp"/>
</dbReference>
<dbReference type="SUPFAM" id="SSF51445">
    <property type="entry name" value="(Trans)glycosidases"/>
    <property type="match status" value="1"/>
</dbReference>
<dbReference type="GO" id="GO:0030245">
    <property type="term" value="P:cellulose catabolic process"/>
    <property type="evidence" value="ECO:0007669"/>
    <property type="project" value="UniProtKB-KW"/>
</dbReference>
<dbReference type="Proteomes" id="UP000190696">
    <property type="component" value="Unassembled WGS sequence"/>
</dbReference>
<feature type="domain" description="SLH" evidence="7">
    <location>
        <begin position="477"/>
        <end position="533"/>
    </location>
</feature>
<evidence type="ECO:0000256" key="5">
    <source>
        <dbReference type="ARBA" id="ARBA00023326"/>
    </source>
</evidence>
<dbReference type="InterPro" id="IPR017853">
    <property type="entry name" value="GH"/>
</dbReference>
<evidence type="ECO:0000313" key="8">
    <source>
        <dbReference type="EMBL" id="OOR03459.1"/>
    </source>
</evidence>
<organism evidence="8 9">
    <name type="scientific">Bacillus mycoides</name>
    <dbReference type="NCBI Taxonomy" id="1405"/>
    <lineage>
        <taxon>Bacteria</taxon>
        <taxon>Bacillati</taxon>
        <taxon>Bacillota</taxon>
        <taxon>Bacilli</taxon>
        <taxon>Bacillales</taxon>
        <taxon>Bacillaceae</taxon>
        <taxon>Bacillus</taxon>
        <taxon>Bacillus cereus group</taxon>
    </lineage>
</organism>
<keyword evidence="2 6" id="KW-0378">Hydrolase</keyword>
<proteinExistence type="inferred from homology"/>
<gene>
    <name evidence="8" type="ORF">BW900_27010</name>
</gene>
<dbReference type="PANTHER" id="PTHR43308">
    <property type="entry name" value="OUTER MEMBRANE PROTEIN ALPHA-RELATED"/>
    <property type="match status" value="1"/>
</dbReference>
<name>A0A1S9T1A5_BACMY</name>
<comment type="similarity">
    <text evidence="6">Belongs to the glycosyl hydrolase 5 (cellulase A) family.</text>
</comment>
<comment type="caution">
    <text evidence="8">The sequence shown here is derived from an EMBL/GenBank/DDBJ whole genome shotgun (WGS) entry which is preliminary data.</text>
</comment>
<dbReference type="RefSeq" id="WP_002191596.1">
    <property type="nucleotide sequence ID" value="NZ_CP036103.1"/>
</dbReference>
<evidence type="ECO:0000256" key="4">
    <source>
        <dbReference type="ARBA" id="ARBA00023295"/>
    </source>
</evidence>
<evidence type="ECO:0000256" key="3">
    <source>
        <dbReference type="ARBA" id="ARBA00023001"/>
    </source>
</evidence>
<feature type="domain" description="SLH" evidence="7">
    <location>
        <begin position="413"/>
        <end position="476"/>
    </location>
</feature>
<evidence type="ECO:0000256" key="2">
    <source>
        <dbReference type="ARBA" id="ARBA00022801"/>
    </source>
</evidence>
<accession>A0A1S9T1A5</accession>
<dbReference type="InterPro" id="IPR001547">
    <property type="entry name" value="Glyco_hydro_5"/>
</dbReference>
<dbReference type="PANTHER" id="PTHR43308:SF1">
    <property type="entry name" value="OUTER MEMBRANE PROTEIN ALPHA"/>
    <property type="match status" value="1"/>
</dbReference>
<dbReference type="Pfam" id="PF00150">
    <property type="entry name" value="Cellulase"/>
    <property type="match status" value="1"/>
</dbReference>
<keyword evidence="1" id="KW-0732">Signal</keyword>
<evidence type="ECO:0000259" key="7">
    <source>
        <dbReference type="PROSITE" id="PS51272"/>
    </source>
</evidence>
<evidence type="ECO:0000256" key="1">
    <source>
        <dbReference type="ARBA" id="ARBA00022729"/>
    </source>
</evidence>
<evidence type="ECO:0000256" key="6">
    <source>
        <dbReference type="RuleBase" id="RU361153"/>
    </source>
</evidence>
<dbReference type="GO" id="GO:0004553">
    <property type="term" value="F:hydrolase activity, hydrolyzing O-glycosyl compounds"/>
    <property type="evidence" value="ECO:0007669"/>
    <property type="project" value="InterPro"/>
</dbReference>
<keyword evidence="3" id="KW-0136">Cellulose degradation</keyword>
<feature type="domain" description="SLH" evidence="7">
    <location>
        <begin position="534"/>
        <end position="594"/>
    </location>
</feature>
<dbReference type="EMBL" id="MUAI01000043">
    <property type="protein sequence ID" value="OOR03459.1"/>
    <property type="molecule type" value="Genomic_DNA"/>
</dbReference>
<dbReference type="InterPro" id="IPR018087">
    <property type="entry name" value="Glyco_hydro_5_CS"/>
</dbReference>
<dbReference type="PROSITE" id="PS51272">
    <property type="entry name" value="SLH"/>
    <property type="match status" value="3"/>
</dbReference>
<sequence>MKKIIPIVALIGMMSLGIQEMNVKAETYKSAGSKMDFWNSKRTGTNFMNSTSLPENYKSAKEAHIEYVRLAPDKWAKDKDFLFEDKPDTSGKDFLIGNADNYQRLVEEDVAELKADLDAAQSQGIKVVLTMLSLPGDRWRQFNNNQNDDRIWEEEKYQEQASQFWKDLAFELKDHPAVVGYNIINEPHPETSKKNRYNDFWTEDYEKWYSKVKGTPADLNEFYQKVVTSIREVDKETPIILDSGLYATPWAFKYLKPVKDNKTLYAFHMYEPYQLTSQRENQNKEYQYPGIVKVGDLETPMMWDKDGLNTFLQPVQNWSQENHVPSNRIIAEEFGINRTVPGAPQYMQDLISIFNQKGWHKSFYAFREDTWTGMNYELGTEKIKWDEEGQPKRQDNPLWDVIKNDLQIDAGVNRTTFKDVPQEHWAFHAIHDLANKGIIAGYGNGIFGMCDNVTREQVAALIYRTLYIEKQDKYENPYRDIDGNSTMFPEEILALTKLGIFQGDDQGNFRPKATLTRAEMAQVIKKAFRLDVKAPHNFNDVPANSWAKDAISAVQSNHIAVGVGEGKFAPDMNVTREQYAQFLYNAISNAQSHQ</sequence>
<protein>
    <submittedName>
        <fullName evidence="8">Glycosyl hydrolase family 5</fullName>
    </submittedName>
</protein>
<dbReference type="Gene3D" id="3.20.20.80">
    <property type="entry name" value="Glycosidases"/>
    <property type="match status" value="1"/>
</dbReference>
<dbReference type="InterPro" id="IPR001119">
    <property type="entry name" value="SLH_dom"/>
</dbReference>
<evidence type="ECO:0000313" key="9">
    <source>
        <dbReference type="Proteomes" id="UP000190696"/>
    </source>
</evidence>
<keyword evidence="4 6" id="KW-0326">Glycosidase</keyword>
<dbReference type="PROSITE" id="PS00659">
    <property type="entry name" value="GLYCOSYL_HYDROL_F5"/>
    <property type="match status" value="1"/>
</dbReference>
<keyword evidence="5" id="KW-0624">Polysaccharide degradation</keyword>